<name>A0A822Z0A2_NELNU</name>
<dbReference type="Proteomes" id="UP000607653">
    <property type="component" value="Unassembled WGS sequence"/>
</dbReference>
<evidence type="ECO:0000313" key="3">
    <source>
        <dbReference type="Proteomes" id="UP000607653"/>
    </source>
</evidence>
<keyword evidence="3" id="KW-1185">Reference proteome</keyword>
<evidence type="ECO:0000256" key="1">
    <source>
        <dbReference type="SAM" id="MobiDB-lite"/>
    </source>
</evidence>
<proteinExistence type="predicted"/>
<feature type="compositionally biased region" description="Polar residues" evidence="1">
    <location>
        <begin position="7"/>
        <end position="17"/>
    </location>
</feature>
<feature type="region of interest" description="Disordered" evidence="1">
    <location>
        <begin position="1"/>
        <end position="26"/>
    </location>
</feature>
<organism evidence="2 3">
    <name type="scientific">Nelumbo nucifera</name>
    <name type="common">Sacred lotus</name>
    <dbReference type="NCBI Taxonomy" id="4432"/>
    <lineage>
        <taxon>Eukaryota</taxon>
        <taxon>Viridiplantae</taxon>
        <taxon>Streptophyta</taxon>
        <taxon>Embryophyta</taxon>
        <taxon>Tracheophyta</taxon>
        <taxon>Spermatophyta</taxon>
        <taxon>Magnoliopsida</taxon>
        <taxon>Proteales</taxon>
        <taxon>Nelumbonaceae</taxon>
        <taxon>Nelumbo</taxon>
    </lineage>
</organism>
<gene>
    <name evidence="2" type="ORF">HUJ06_007762</name>
</gene>
<accession>A0A822Z0A2</accession>
<comment type="caution">
    <text evidence="2">The sequence shown here is derived from an EMBL/GenBank/DDBJ whole genome shotgun (WGS) entry which is preliminary data.</text>
</comment>
<sequence>MPLQPLEAQQSSLSLSPTRFGDTIDGDTTSVLADIM</sequence>
<reference evidence="2 3" key="1">
    <citation type="journal article" date="2020" name="Mol. Biol. Evol.">
        <title>Distinct Expression and Methylation Patterns for Genes with Different Fates following a Single Whole-Genome Duplication in Flowering Plants.</title>
        <authorList>
            <person name="Shi T."/>
            <person name="Rahmani R.S."/>
            <person name="Gugger P.F."/>
            <person name="Wang M."/>
            <person name="Li H."/>
            <person name="Zhang Y."/>
            <person name="Li Z."/>
            <person name="Wang Q."/>
            <person name="Van de Peer Y."/>
            <person name="Marchal K."/>
            <person name="Chen J."/>
        </authorList>
    </citation>
    <scope>NUCLEOTIDE SEQUENCE [LARGE SCALE GENOMIC DNA]</scope>
    <source>
        <tissue evidence="2">Leaf</tissue>
    </source>
</reference>
<dbReference type="AlphaFoldDB" id="A0A822Z0A2"/>
<protein>
    <submittedName>
        <fullName evidence="2">Uncharacterized protein</fullName>
    </submittedName>
</protein>
<evidence type="ECO:0000313" key="2">
    <source>
        <dbReference type="EMBL" id="DAD37121.1"/>
    </source>
</evidence>
<dbReference type="EMBL" id="DUZY01000004">
    <property type="protein sequence ID" value="DAD37121.1"/>
    <property type="molecule type" value="Genomic_DNA"/>
</dbReference>